<dbReference type="Pfam" id="PF13432">
    <property type="entry name" value="TPR_16"/>
    <property type="match status" value="1"/>
</dbReference>
<dbReference type="InterPro" id="IPR019734">
    <property type="entry name" value="TPR_rpt"/>
</dbReference>
<dbReference type="SUPFAM" id="SSF48452">
    <property type="entry name" value="TPR-like"/>
    <property type="match status" value="1"/>
</dbReference>
<evidence type="ECO:0000256" key="2">
    <source>
        <dbReference type="SAM" id="MobiDB-lite"/>
    </source>
</evidence>
<proteinExistence type="predicted"/>
<sequence length="247" mass="27042">MSSRFGDLSAAESQRLLNMGDGAGGSGGRNPAIAGGADGDAHFDGTSQNQAMFSEDNLLNRGVSSIANPASGDITSSRVEESEDHIAKEAEQWEAFLKEAYEELESGTDEALDHQTMQRFVAPIAVQLEPDNYICYDRTNLHYQHSISADPDNPLLLANYAQFLHLVFHDYDRADEYFQRAVKLDPSDAEVIGRYAQFLWLGRGDLEAAEEAFLDAIAADPGNPFHAGSYAHFLWNTGGEDTCYPIA</sequence>
<dbReference type="EMBL" id="GCKF01039870">
    <property type="protein sequence ID" value="JAG95669.1"/>
    <property type="molecule type" value="Transcribed_RNA"/>
</dbReference>
<accession>A0A0D6QYN9</accession>
<evidence type="ECO:0000313" key="3">
    <source>
        <dbReference type="EMBL" id="JAG95669.1"/>
    </source>
</evidence>
<dbReference type="PANTHER" id="PTHR26312:SF132">
    <property type="entry name" value="OS01G0855200 PROTEIN"/>
    <property type="match status" value="1"/>
</dbReference>
<dbReference type="PROSITE" id="PS50005">
    <property type="entry name" value="TPR"/>
    <property type="match status" value="1"/>
</dbReference>
<reference evidence="3" key="1">
    <citation type="submission" date="2015-03" db="EMBL/GenBank/DDBJ databases">
        <title>A transcriptome of Araucaria cunninghamii, an australian fine timber species.</title>
        <authorList>
            <person name="Jing Yi C.J.Y."/>
            <person name="Yin San L.Y.S."/>
            <person name="Abdul Karim S.S."/>
            <person name="Wan Azmi N.N."/>
            <person name="Hercus R.R."/>
            <person name="Croft L.L."/>
        </authorList>
    </citation>
    <scope>NUCLEOTIDE SEQUENCE</scope>
    <source>
        <strain evidence="3">MI0301</strain>
        <tissue evidence="3">Leaf</tissue>
    </source>
</reference>
<dbReference type="PANTHER" id="PTHR26312">
    <property type="entry name" value="TETRATRICOPEPTIDE REPEAT PROTEIN 5"/>
    <property type="match status" value="1"/>
</dbReference>
<dbReference type="AlphaFoldDB" id="A0A0D6QYN9"/>
<protein>
    <submittedName>
        <fullName evidence="3">Uncharacterized protein</fullName>
    </submittedName>
</protein>
<name>A0A0D6QYN9_ARACU</name>
<keyword evidence="1" id="KW-0802">TPR repeat</keyword>
<feature type="region of interest" description="Disordered" evidence="2">
    <location>
        <begin position="17"/>
        <end position="47"/>
    </location>
</feature>
<evidence type="ECO:0000256" key="1">
    <source>
        <dbReference type="PROSITE-ProRule" id="PRU00339"/>
    </source>
</evidence>
<dbReference type="Gene3D" id="1.25.40.10">
    <property type="entry name" value="Tetratricopeptide repeat domain"/>
    <property type="match status" value="1"/>
</dbReference>
<dbReference type="InterPro" id="IPR011990">
    <property type="entry name" value="TPR-like_helical_dom_sf"/>
</dbReference>
<feature type="repeat" description="TPR" evidence="1">
    <location>
        <begin position="155"/>
        <end position="188"/>
    </location>
</feature>
<organism evidence="3">
    <name type="scientific">Araucaria cunninghamii</name>
    <name type="common">Hoop pine</name>
    <name type="synonym">Moreton Bay pine</name>
    <dbReference type="NCBI Taxonomy" id="56994"/>
    <lineage>
        <taxon>Eukaryota</taxon>
        <taxon>Viridiplantae</taxon>
        <taxon>Streptophyta</taxon>
        <taxon>Embryophyta</taxon>
        <taxon>Tracheophyta</taxon>
        <taxon>Spermatophyta</taxon>
        <taxon>Pinopsida</taxon>
        <taxon>Pinidae</taxon>
        <taxon>Conifers II</taxon>
        <taxon>Araucariales</taxon>
        <taxon>Araucariaceae</taxon>
        <taxon>Araucaria</taxon>
    </lineage>
</organism>